<evidence type="ECO:0000313" key="1">
    <source>
        <dbReference type="EMBL" id="QBK86219.1"/>
    </source>
</evidence>
<sequence length="54" mass="6805">MDVNIIDACPFLFKYKNWINAFEKVEENLYVLPEENMKWWIIHMDDRRIKERMK</sequence>
<accession>A0A481YT20</accession>
<organism evidence="1">
    <name type="scientific">Marseillevirus LCMAC102</name>
    <dbReference type="NCBI Taxonomy" id="2506603"/>
    <lineage>
        <taxon>Viruses</taxon>
        <taxon>Varidnaviria</taxon>
        <taxon>Bamfordvirae</taxon>
        <taxon>Nucleocytoviricota</taxon>
        <taxon>Megaviricetes</taxon>
        <taxon>Pimascovirales</taxon>
        <taxon>Pimascovirales incertae sedis</taxon>
        <taxon>Marseilleviridae</taxon>
    </lineage>
</organism>
<protein>
    <submittedName>
        <fullName evidence="1">Uncharacterized protein</fullName>
    </submittedName>
</protein>
<dbReference type="EMBL" id="MK500334">
    <property type="protein sequence ID" value="QBK86219.1"/>
    <property type="molecule type" value="Genomic_DNA"/>
</dbReference>
<proteinExistence type="predicted"/>
<gene>
    <name evidence="1" type="ORF">LCMAC102_00130</name>
</gene>
<reference evidence="1" key="1">
    <citation type="journal article" date="2019" name="MBio">
        <title>Virus Genomes from Deep Sea Sediments Expand the Ocean Megavirome and Support Independent Origins of Viral Gigantism.</title>
        <authorList>
            <person name="Backstrom D."/>
            <person name="Yutin N."/>
            <person name="Jorgensen S.L."/>
            <person name="Dharamshi J."/>
            <person name="Homa F."/>
            <person name="Zaremba-Niedwiedzka K."/>
            <person name="Spang A."/>
            <person name="Wolf Y.I."/>
            <person name="Koonin E.V."/>
            <person name="Ettema T.J."/>
        </authorList>
    </citation>
    <scope>NUCLEOTIDE SEQUENCE</scope>
</reference>
<name>A0A481YT20_9VIRU</name>